<evidence type="ECO:0000256" key="6">
    <source>
        <dbReference type="ARBA" id="ARBA00023172"/>
    </source>
</evidence>
<keyword evidence="6 7" id="KW-0233">DNA recombination</keyword>
<dbReference type="Pfam" id="PF21096">
    <property type="entry name" value="RecA_C"/>
    <property type="match status" value="1"/>
</dbReference>
<dbReference type="PROSITE" id="PS50162">
    <property type="entry name" value="RECA_2"/>
    <property type="match status" value="1"/>
</dbReference>
<dbReference type="PROSITE" id="PS00321">
    <property type="entry name" value="RECA_1"/>
    <property type="match status" value="1"/>
</dbReference>
<dbReference type="GO" id="GO:0003697">
    <property type="term" value="F:single-stranded DNA binding"/>
    <property type="evidence" value="ECO:0007669"/>
    <property type="project" value="UniProtKB-UniRule"/>
</dbReference>
<dbReference type="AlphaFoldDB" id="H5SU21"/>
<keyword evidence="5 7" id="KW-0238">DNA-binding</keyword>
<sequence>MGKQEVLNSVLDGLRKKYGEGAIMWLGEQAHLQVETIPTGSLALDVALGIGGVPRGRIVEIFGPESSGKTTLALHLIAEAQKRGGTAAFIDAEHALDPNYAKAIGVNLDALLLSQPNSGEQALEIMDALVRSGAVDIIVVDSVAALVPEAEIAGAMGDAQVGLQARLMSQAMRKLASSISQSKTTVVFINQIRQTISGTGWGPTTTTTGGLALKFYASQRLEIKRLGSIEEGDNRVGSETVVKVVKNKLAPPFKEAKFDIIYGKGISYERELIKTGEQLGLIKKSGSWFNFGEVRLGQGMSNAAAFLESNKEIAQQLENAIREKAGLKQSATAASSSEDEPAPKDSDEKSLLSESERPARRASRRAAVAAMPESANGAES</sequence>
<dbReference type="InterPro" id="IPR020588">
    <property type="entry name" value="RecA_ATP-bd"/>
</dbReference>
<dbReference type="InterPro" id="IPR027417">
    <property type="entry name" value="P-loop_NTPase"/>
</dbReference>
<evidence type="ECO:0000256" key="1">
    <source>
        <dbReference type="ARBA" id="ARBA00009391"/>
    </source>
</evidence>
<dbReference type="InterPro" id="IPR020584">
    <property type="entry name" value="DNA_recomb/repair_RecA_CS"/>
</dbReference>
<keyword evidence="7 8" id="KW-0742">SOS response</keyword>
<dbReference type="GO" id="GO:0005829">
    <property type="term" value="C:cytosol"/>
    <property type="evidence" value="ECO:0007669"/>
    <property type="project" value="TreeGrafter"/>
</dbReference>
<keyword evidence="7 8" id="KW-0234">DNA repair</keyword>
<evidence type="ECO:0000256" key="4">
    <source>
        <dbReference type="ARBA" id="ARBA00022840"/>
    </source>
</evidence>
<dbReference type="SUPFAM" id="SSF52540">
    <property type="entry name" value="P-loop containing nucleoside triphosphate hydrolases"/>
    <property type="match status" value="1"/>
</dbReference>
<dbReference type="GO" id="GO:0006310">
    <property type="term" value="P:DNA recombination"/>
    <property type="evidence" value="ECO:0007669"/>
    <property type="project" value="UniProtKB-UniRule"/>
</dbReference>
<dbReference type="CDD" id="cd00983">
    <property type="entry name" value="RecA"/>
    <property type="match status" value="1"/>
</dbReference>
<gene>
    <name evidence="7" type="primary">recA</name>
    <name evidence="13" type="ORF">HGMM_OP4C661</name>
</gene>
<feature type="binding site" evidence="7">
    <location>
        <begin position="63"/>
        <end position="70"/>
    </location>
    <ligand>
        <name>ATP</name>
        <dbReference type="ChEBI" id="CHEBI:30616"/>
    </ligand>
</feature>
<dbReference type="SUPFAM" id="SSF54752">
    <property type="entry name" value="RecA protein, C-terminal domain"/>
    <property type="match status" value="1"/>
</dbReference>
<comment type="similarity">
    <text evidence="1 7 9">Belongs to the RecA family.</text>
</comment>
<accession>H5SU21</accession>
<feature type="compositionally biased region" description="Basic and acidic residues" evidence="10">
    <location>
        <begin position="341"/>
        <end position="359"/>
    </location>
</feature>
<dbReference type="GO" id="GO:0003684">
    <property type="term" value="F:damaged DNA binding"/>
    <property type="evidence" value="ECO:0007669"/>
    <property type="project" value="UniProtKB-UniRule"/>
</dbReference>
<evidence type="ECO:0000256" key="10">
    <source>
        <dbReference type="SAM" id="MobiDB-lite"/>
    </source>
</evidence>
<keyword evidence="4 7" id="KW-0067">ATP-binding</keyword>
<dbReference type="EMBL" id="AP011803">
    <property type="protein sequence ID" value="BAL60025.1"/>
    <property type="molecule type" value="Genomic_DNA"/>
</dbReference>
<comment type="function">
    <text evidence="7">Can catalyze the hydrolysis of ATP in the presence of single-stranded DNA, the ATP-dependent uptake of single-stranded DNA by duplex DNA, and the ATP-dependent hybridization of homologous single-stranded DNAs. It interacts with LexA causing its activation and leading to its autocatalytic cleavage.</text>
</comment>
<dbReference type="Gene3D" id="3.40.50.300">
    <property type="entry name" value="P-loop containing nucleotide triphosphate hydrolases"/>
    <property type="match status" value="1"/>
</dbReference>
<dbReference type="PANTHER" id="PTHR45900">
    <property type="entry name" value="RECA"/>
    <property type="match status" value="1"/>
</dbReference>
<dbReference type="InterPro" id="IPR049428">
    <property type="entry name" value="RecA-like_N"/>
</dbReference>
<reference evidence="13" key="1">
    <citation type="journal article" date="2005" name="Environ. Microbiol.">
        <title>Genetic and functional properties of uncultivated thermophilic crenarchaeotes from a subsurface gold mine as revealed by analysis of genome fragments.</title>
        <authorList>
            <person name="Nunoura T."/>
            <person name="Hirayama H."/>
            <person name="Takami H."/>
            <person name="Oida H."/>
            <person name="Nishi S."/>
            <person name="Shimamura S."/>
            <person name="Suzuki Y."/>
            <person name="Inagaki F."/>
            <person name="Takai K."/>
            <person name="Nealson K.H."/>
            <person name="Horikoshi K."/>
        </authorList>
    </citation>
    <scope>NUCLEOTIDE SEQUENCE</scope>
</reference>
<dbReference type="PRINTS" id="PR00142">
    <property type="entry name" value="RECA"/>
</dbReference>
<evidence type="ECO:0000256" key="9">
    <source>
        <dbReference type="RuleBase" id="RU004527"/>
    </source>
</evidence>
<dbReference type="GO" id="GO:0005524">
    <property type="term" value="F:ATP binding"/>
    <property type="evidence" value="ECO:0007669"/>
    <property type="project" value="UniProtKB-UniRule"/>
</dbReference>
<evidence type="ECO:0000259" key="12">
    <source>
        <dbReference type="PROSITE" id="PS50163"/>
    </source>
</evidence>
<feature type="region of interest" description="Disordered" evidence="10">
    <location>
        <begin position="326"/>
        <end position="380"/>
    </location>
</feature>
<protein>
    <recommendedName>
        <fullName evidence="2 7">Protein RecA</fullName>
    </recommendedName>
    <alternativeName>
        <fullName evidence="7 8">Recombinase A</fullName>
    </alternativeName>
</protein>
<evidence type="ECO:0000256" key="2">
    <source>
        <dbReference type="ARBA" id="ARBA00015553"/>
    </source>
</evidence>
<feature type="domain" description="RecA family profile 2" evidence="12">
    <location>
        <begin position="198"/>
        <end position="271"/>
    </location>
</feature>
<keyword evidence="3 7" id="KW-0547">Nucleotide-binding</keyword>
<evidence type="ECO:0000256" key="8">
    <source>
        <dbReference type="RuleBase" id="RU000526"/>
    </source>
</evidence>
<dbReference type="InterPro" id="IPR003593">
    <property type="entry name" value="AAA+_ATPase"/>
</dbReference>
<dbReference type="GO" id="GO:0009432">
    <property type="term" value="P:SOS response"/>
    <property type="evidence" value="ECO:0007669"/>
    <property type="project" value="UniProtKB-UniRule"/>
</dbReference>
<dbReference type="NCBIfam" id="TIGR02012">
    <property type="entry name" value="tigrfam_recA"/>
    <property type="match status" value="1"/>
</dbReference>
<proteinExistence type="inferred from homology"/>
<dbReference type="GO" id="GO:0140664">
    <property type="term" value="F:ATP-dependent DNA damage sensor activity"/>
    <property type="evidence" value="ECO:0007669"/>
    <property type="project" value="InterPro"/>
</dbReference>
<dbReference type="InterPro" id="IPR013765">
    <property type="entry name" value="DNA_recomb/repair_RecA"/>
</dbReference>
<evidence type="ECO:0000256" key="3">
    <source>
        <dbReference type="ARBA" id="ARBA00022741"/>
    </source>
</evidence>
<dbReference type="Pfam" id="PF00154">
    <property type="entry name" value="RecA_N"/>
    <property type="match status" value="1"/>
</dbReference>
<comment type="subcellular location">
    <subcellularLocation>
        <location evidence="7">Cytoplasm</location>
    </subcellularLocation>
</comment>
<organism evidence="13">
    <name type="scientific">Acetithermum autotrophicum</name>
    <dbReference type="NCBI Taxonomy" id="1446466"/>
    <lineage>
        <taxon>Bacteria</taxon>
        <taxon>Candidatus Bipolaricaulota</taxon>
        <taxon>Candidatus Acetithermum</taxon>
    </lineage>
</organism>
<keyword evidence="7 9" id="KW-0227">DNA damage</keyword>
<feature type="domain" description="RecA family profile 1" evidence="11">
    <location>
        <begin position="33"/>
        <end position="192"/>
    </location>
</feature>
<dbReference type="InterPro" id="IPR023400">
    <property type="entry name" value="RecA_C_sf"/>
</dbReference>
<dbReference type="GO" id="GO:0006281">
    <property type="term" value="P:DNA repair"/>
    <property type="evidence" value="ECO:0007669"/>
    <property type="project" value="UniProtKB-UniRule"/>
</dbReference>
<evidence type="ECO:0000256" key="7">
    <source>
        <dbReference type="HAMAP-Rule" id="MF_00268"/>
    </source>
</evidence>
<dbReference type="FunFam" id="3.40.50.300:FF:000087">
    <property type="entry name" value="Recombinase RecA"/>
    <property type="match status" value="1"/>
</dbReference>
<dbReference type="InterPro" id="IPR020587">
    <property type="entry name" value="RecA_monomer-monomer_interface"/>
</dbReference>
<dbReference type="PANTHER" id="PTHR45900:SF1">
    <property type="entry name" value="MITOCHONDRIAL DNA REPAIR PROTEIN RECA HOMOLOG-RELATED"/>
    <property type="match status" value="1"/>
</dbReference>
<evidence type="ECO:0000256" key="5">
    <source>
        <dbReference type="ARBA" id="ARBA00023125"/>
    </source>
</evidence>
<dbReference type="HAMAP" id="MF_00268">
    <property type="entry name" value="RecA"/>
    <property type="match status" value="1"/>
</dbReference>
<name>H5SU21_ACEAU</name>
<keyword evidence="7" id="KW-0963">Cytoplasm</keyword>
<evidence type="ECO:0000259" key="11">
    <source>
        <dbReference type="PROSITE" id="PS50162"/>
    </source>
</evidence>
<evidence type="ECO:0000313" key="13">
    <source>
        <dbReference type="EMBL" id="BAL60025.1"/>
    </source>
</evidence>
<reference evidence="13" key="2">
    <citation type="journal article" date="2012" name="PLoS ONE">
        <title>A Deeply Branching Thermophilic Bacterium with an Ancient Acetyl-CoA Pathway Dominates a Subsurface Ecosystem.</title>
        <authorList>
            <person name="Takami H."/>
            <person name="Noguchi H."/>
            <person name="Takaki Y."/>
            <person name="Uchiyama I."/>
            <person name="Toyoda A."/>
            <person name="Nishi S."/>
            <person name="Chee G.-J."/>
            <person name="Arai W."/>
            <person name="Nunoura T."/>
            <person name="Itoh T."/>
            <person name="Hattori M."/>
            <person name="Takai K."/>
        </authorList>
    </citation>
    <scope>NUCLEOTIDE SEQUENCE</scope>
</reference>
<dbReference type="InterPro" id="IPR049261">
    <property type="entry name" value="RecA-like_C"/>
</dbReference>
<dbReference type="PROSITE" id="PS50163">
    <property type="entry name" value="RECA_3"/>
    <property type="match status" value="1"/>
</dbReference>
<dbReference type="SMART" id="SM00382">
    <property type="entry name" value="AAA"/>
    <property type="match status" value="1"/>
</dbReference>